<dbReference type="Proteomes" id="UP001054821">
    <property type="component" value="Chromosome 4"/>
</dbReference>
<reference evidence="4 5" key="1">
    <citation type="journal article" date="2022" name="G3 (Bethesda)">
        <title>Whole-genome sequence and methylome profiling of the almond [Prunus dulcis (Mill.) D.A. Webb] cultivar 'Nonpareil'.</title>
        <authorList>
            <person name="D'Amico-Willman K.M."/>
            <person name="Ouma W.Z."/>
            <person name="Meulia T."/>
            <person name="Sideli G.M."/>
            <person name="Gradziel T.M."/>
            <person name="Fresnedo-Ramirez J."/>
        </authorList>
    </citation>
    <scope>NUCLEOTIDE SEQUENCE [LARGE SCALE GENOMIC DNA]</scope>
    <source>
        <strain evidence="4">Clone GOH B32 T37-40</strain>
    </source>
</reference>
<gene>
    <name evidence="4" type="ORF">L3X38_022213</name>
</gene>
<proteinExistence type="predicted"/>
<evidence type="ECO:0000313" key="4">
    <source>
        <dbReference type="EMBL" id="KAI5332085.1"/>
    </source>
</evidence>
<accession>A0AAD4VVK0</accession>
<keyword evidence="1" id="KW-0285">Flavoprotein</keyword>
<dbReference type="GO" id="GO:0050660">
    <property type="term" value="F:flavin adenine dinucleotide binding"/>
    <property type="evidence" value="ECO:0007669"/>
    <property type="project" value="InterPro"/>
</dbReference>
<organism evidence="4 5">
    <name type="scientific">Prunus dulcis</name>
    <name type="common">Almond</name>
    <name type="synonym">Amygdalus dulcis</name>
    <dbReference type="NCBI Taxonomy" id="3755"/>
    <lineage>
        <taxon>Eukaryota</taxon>
        <taxon>Viridiplantae</taxon>
        <taxon>Streptophyta</taxon>
        <taxon>Embryophyta</taxon>
        <taxon>Tracheophyta</taxon>
        <taxon>Spermatophyta</taxon>
        <taxon>Magnoliopsida</taxon>
        <taxon>eudicotyledons</taxon>
        <taxon>Gunneridae</taxon>
        <taxon>Pentapetalae</taxon>
        <taxon>rosids</taxon>
        <taxon>fabids</taxon>
        <taxon>Rosales</taxon>
        <taxon>Rosaceae</taxon>
        <taxon>Amygdaloideae</taxon>
        <taxon>Amygdaleae</taxon>
        <taxon>Prunus</taxon>
    </lineage>
</organism>
<dbReference type="Gene3D" id="3.40.462.20">
    <property type="match status" value="1"/>
</dbReference>
<evidence type="ECO:0000256" key="1">
    <source>
        <dbReference type="ARBA" id="ARBA00022630"/>
    </source>
</evidence>
<dbReference type="AlphaFoldDB" id="A0AAD4VVK0"/>
<comment type="caution">
    <text evidence="4">The sequence shown here is derived from an EMBL/GenBank/DDBJ whole genome shotgun (WGS) entry which is preliminary data.</text>
</comment>
<name>A0AAD4VVK0_PRUDU</name>
<evidence type="ECO:0000256" key="2">
    <source>
        <dbReference type="ARBA" id="ARBA00022827"/>
    </source>
</evidence>
<dbReference type="PANTHER" id="PTHR32448">
    <property type="entry name" value="OS08G0158400 PROTEIN"/>
    <property type="match status" value="1"/>
</dbReference>
<evidence type="ECO:0000259" key="3">
    <source>
        <dbReference type="Pfam" id="PF08031"/>
    </source>
</evidence>
<keyword evidence="2" id="KW-0274">FAD</keyword>
<dbReference type="Gene3D" id="3.30.465.10">
    <property type="match status" value="1"/>
</dbReference>
<dbReference type="Pfam" id="PF08031">
    <property type="entry name" value="BBE"/>
    <property type="match status" value="1"/>
</dbReference>
<dbReference type="InterPro" id="IPR016169">
    <property type="entry name" value="FAD-bd_PCMH_sub2"/>
</dbReference>
<dbReference type="EMBL" id="JAJFAZ020000004">
    <property type="protein sequence ID" value="KAI5332085.1"/>
    <property type="molecule type" value="Genomic_DNA"/>
</dbReference>
<dbReference type="InterPro" id="IPR012951">
    <property type="entry name" value="BBE"/>
</dbReference>
<dbReference type="GO" id="GO:0016491">
    <property type="term" value="F:oxidoreductase activity"/>
    <property type="evidence" value="ECO:0007669"/>
    <property type="project" value="InterPro"/>
</dbReference>
<protein>
    <recommendedName>
        <fullName evidence="3">Berberine/berberine-like domain-containing protein</fullName>
    </recommendedName>
</protein>
<evidence type="ECO:0000313" key="5">
    <source>
        <dbReference type="Proteomes" id="UP001054821"/>
    </source>
</evidence>
<sequence>MADIQRNKTEVLLQRTQQSKRFFKAKSDYVTKPISEAGLEGLSLHIMLQLYTSLLILSPFGGRMSEISNSETLFPPRKGNLCEIQYYFSWDDDKETGKYISWTRKVCGYVAAYASKSPRAAYMNYRDLDLGMNKDANTSYAQASLWGLSYFKNNFRRLAQVKTLVDPGNFFRNEQSIPVLPFGEK</sequence>
<feature type="domain" description="Berberine/berberine-like" evidence="3">
    <location>
        <begin position="121"/>
        <end position="178"/>
    </location>
</feature>
<keyword evidence="5" id="KW-1185">Reference proteome</keyword>